<protein>
    <submittedName>
        <fullName evidence="1">Uncharacterized protein</fullName>
    </submittedName>
</protein>
<name>A0A133MAJ1_CLOPF</name>
<feature type="non-terminal residue" evidence="1">
    <location>
        <position position="1"/>
    </location>
</feature>
<comment type="caution">
    <text evidence="1">The sequence shown here is derived from an EMBL/GenBank/DDBJ whole genome shotgun (WGS) entry which is preliminary data.</text>
</comment>
<accession>A0A133MAJ1</accession>
<gene>
    <name evidence="1" type="ORF">HMPREF3222_03422</name>
</gene>
<dbReference type="Proteomes" id="UP000070646">
    <property type="component" value="Unassembled WGS sequence"/>
</dbReference>
<evidence type="ECO:0000313" key="2">
    <source>
        <dbReference type="Proteomes" id="UP000070646"/>
    </source>
</evidence>
<organism evidence="1 2">
    <name type="scientific">Clostridium perfringens</name>
    <dbReference type="NCBI Taxonomy" id="1502"/>
    <lineage>
        <taxon>Bacteria</taxon>
        <taxon>Bacillati</taxon>
        <taxon>Bacillota</taxon>
        <taxon>Clostridia</taxon>
        <taxon>Eubacteriales</taxon>
        <taxon>Clostridiaceae</taxon>
        <taxon>Clostridium</taxon>
    </lineage>
</organism>
<evidence type="ECO:0000313" key="1">
    <source>
        <dbReference type="EMBL" id="KXA01061.1"/>
    </source>
</evidence>
<proteinExistence type="predicted"/>
<dbReference type="PATRIC" id="fig|1502.174.peg.3461"/>
<dbReference type="RefSeq" id="WP_196489585.1">
    <property type="nucleotide sequence ID" value="NZ_KQ956375.1"/>
</dbReference>
<dbReference type="EMBL" id="LRPU01000272">
    <property type="protein sequence ID" value="KXA01061.1"/>
    <property type="molecule type" value="Genomic_DNA"/>
</dbReference>
<reference evidence="1 2" key="1">
    <citation type="submission" date="2016-01" db="EMBL/GenBank/DDBJ databases">
        <authorList>
            <person name="Oliw E.H."/>
        </authorList>
    </citation>
    <scope>NUCLEOTIDE SEQUENCE [LARGE SCALE GENOMIC DNA]</scope>
    <source>
        <strain evidence="1 2">MJR7757A</strain>
    </source>
</reference>
<sequence>DIPIVNELIYSELFTFAELKEITSFYNDITATLPLNLIIKILLVIENKKYELLNRIEEIGIKC</sequence>
<dbReference type="AlphaFoldDB" id="A0A133MAJ1"/>